<accession>A0A382DRS9</accession>
<evidence type="ECO:0000313" key="2">
    <source>
        <dbReference type="EMBL" id="SVB40935.1"/>
    </source>
</evidence>
<reference evidence="2" key="1">
    <citation type="submission" date="2018-05" db="EMBL/GenBank/DDBJ databases">
        <authorList>
            <person name="Lanie J.A."/>
            <person name="Ng W.-L."/>
            <person name="Kazmierczak K.M."/>
            <person name="Andrzejewski T.M."/>
            <person name="Davidsen T.M."/>
            <person name="Wayne K.J."/>
            <person name="Tettelin H."/>
            <person name="Glass J.I."/>
            <person name="Rusch D."/>
            <person name="Podicherti R."/>
            <person name="Tsui H.-C.T."/>
            <person name="Winkler M.E."/>
        </authorList>
    </citation>
    <scope>NUCLEOTIDE SEQUENCE</scope>
</reference>
<gene>
    <name evidence="2" type="ORF">METZ01_LOCUS193789</name>
</gene>
<dbReference type="InterPro" id="IPR050266">
    <property type="entry name" value="AB_hydrolase_sf"/>
</dbReference>
<dbReference type="SUPFAM" id="SSF53474">
    <property type="entry name" value="alpha/beta-Hydrolases"/>
    <property type="match status" value="1"/>
</dbReference>
<dbReference type="InterPro" id="IPR029058">
    <property type="entry name" value="AB_hydrolase_fold"/>
</dbReference>
<feature type="domain" description="AB hydrolase-1" evidence="1">
    <location>
        <begin position="16"/>
        <end position="123"/>
    </location>
</feature>
<dbReference type="Gene3D" id="3.40.50.1820">
    <property type="entry name" value="alpha/beta hydrolase"/>
    <property type="match status" value="1"/>
</dbReference>
<dbReference type="AlphaFoldDB" id="A0A382DRS9"/>
<dbReference type="PANTHER" id="PTHR43798">
    <property type="entry name" value="MONOACYLGLYCEROL LIPASE"/>
    <property type="match status" value="1"/>
</dbReference>
<dbReference type="Pfam" id="PF00561">
    <property type="entry name" value="Abhydrolase_1"/>
    <property type="match status" value="1"/>
</dbReference>
<proteinExistence type="predicted"/>
<dbReference type="PRINTS" id="PR00111">
    <property type="entry name" value="ABHYDROLASE"/>
</dbReference>
<evidence type="ECO:0000259" key="1">
    <source>
        <dbReference type="Pfam" id="PF00561"/>
    </source>
</evidence>
<sequence>MSSVEVSYTIEGKGDPLYMVHGIGSRRIIWNALIKELKHQFTCVSFDLRGHGESPVPPVPYSLDELVEDLESLRTHLGHESIHIIGHSLGGQVGPAYARTYPERILTLTLLSTVAGRTPEDSAKVKKVVSTIRKNGVESVLKNLIERWYTDDFISDYPEAVNIRIQQVIETPPEVFLSVFDIYSSTEMLPWLKHITCPCLVMTGEFDPGCNPRLNQLIVDALPNAELVIL</sequence>
<feature type="non-terminal residue" evidence="2">
    <location>
        <position position="230"/>
    </location>
</feature>
<dbReference type="EMBL" id="UINC01040697">
    <property type="protein sequence ID" value="SVB40935.1"/>
    <property type="molecule type" value="Genomic_DNA"/>
</dbReference>
<dbReference type="InterPro" id="IPR000073">
    <property type="entry name" value="AB_hydrolase_1"/>
</dbReference>
<feature type="non-terminal residue" evidence="2">
    <location>
        <position position="1"/>
    </location>
</feature>
<protein>
    <recommendedName>
        <fullName evidence="1">AB hydrolase-1 domain-containing protein</fullName>
    </recommendedName>
</protein>
<name>A0A382DRS9_9ZZZZ</name>
<organism evidence="2">
    <name type="scientific">marine metagenome</name>
    <dbReference type="NCBI Taxonomy" id="408172"/>
    <lineage>
        <taxon>unclassified sequences</taxon>
        <taxon>metagenomes</taxon>
        <taxon>ecological metagenomes</taxon>
    </lineage>
</organism>